<dbReference type="GO" id="GO:0032977">
    <property type="term" value="F:membrane insertase activity"/>
    <property type="evidence" value="ECO:0007669"/>
    <property type="project" value="InterPro"/>
</dbReference>
<sequence>MDFGIGFLSNNVMLPILDFFYGIVPSYGLAIVALTLVVRFALYPLSAGSIRSMRRTRVVQPYLQKRQTEIREKYKDDPAKQQEELGKLFKEVGNPLAGCGPLLLQMPILFALFATLRGSPFSDVNYSVNVQIFPQEQIERIQPQAFATNPQNIYVSDGVHAKVAAILPGGNKLAVGEKAQIEFQTTEGKPLKQVVAEYPETEIQPRWQVTKGADRVEIDEQGNLIALQPGEATIQGTVPGLAANKGFLFIDALGRVGAFDPDGKIHWDIVGMVLFFGLSLYVNQMLSGQGAGNDANPQQQTVNKITPVIFSGMFLFFPLPAGVLMYMAIANVFQTAQTFILSREPLPENLQKLVEAEAAKTKANQKVKDKDKDKDSDSDREVLPFEPKRSKKKEKEKNA</sequence>
<comment type="similarity">
    <text evidence="9">Belongs to the OXA1/ALB3/YidC family.</text>
</comment>
<accession>A0A1E5QN19</accession>
<dbReference type="NCBIfam" id="NF002734">
    <property type="entry name" value="PRK02654.1"/>
    <property type="match status" value="1"/>
</dbReference>
<evidence type="ECO:0000256" key="8">
    <source>
        <dbReference type="ARBA" id="ARBA00023186"/>
    </source>
</evidence>
<dbReference type="EMBL" id="MJGC01000042">
    <property type="protein sequence ID" value="OEJ75994.1"/>
    <property type="molecule type" value="Genomic_DNA"/>
</dbReference>
<proteinExistence type="inferred from homology"/>
<dbReference type="InterPro" id="IPR001708">
    <property type="entry name" value="YidC/ALB3/OXA1/COX18"/>
</dbReference>
<keyword evidence="4 9" id="KW-0812">Transmembrane</keyword>
<keyword evidence="7 11" id="KW-0472">Membrane</keyword>
<dbReference type="Pfam" id="PF02096">
    <property type="entry name" value="60KD_IMP"/>
    <property type="match status" value="1"/>
</dbReference>
<evidence type="ECO:0000256" key="1">
    <source>
        <dbReference type="ARBA" id="ARBA00004429"/>
    </source>
</evidence>
<evidence type="ECO:0000256" key="6">
    <source>
        <dbReference type="ARBA" id="ARBA00022989"/>
    </source>
</evidence>
<dbReference type="PANTHER" id="PTHR12428:SF65">
    <property type="entry name" value="CYTOCHROME C OXIDASE ASSEMBLY PROTEIN COX18, MITOCHONDRIAL"/>
    <property type="match status" value="1"/>
</dbReference>
<dbReference type="OrthoDB" id="9780552at2"/>
<feature type="domain" description="Membrane insertase YidC/Oxa/ALB C-terminal" evidence="12">
    <location>
        <begin position="27"/>
        <end position="342"/>
    </location>
</feature>
<feature type="region of interest" description="Disordered" evidence="10">
    <location>
        <begin position="360"/>
        <end position="399"/>
    </location>
</feature>
<dbReference type="CDD" id="cd20070">
    <property type="entry name" value="5TM_YidC_Alb3"/>
    <property type="match status" value="1"/>
</dbReference>
<gene>
    <name evidence="13" type="ORF">BH720_06870</name>
</gene>
<dbReference type="InterPro" id="IPR047196">
    <property type="entry name" value="YidC_ALB_C"/>
</dbReference>
<dbReference type="NCBIfam" id="TIGR03592">
    <property type="entry name" value="yidC_oxa1_cterm"/>
    <property type="match status" value="1"/>
</dbReference>
<dbReference type="AlphaFoldDB" id="A0A1E5QN19"/>
<dbReference type="GO" id="GO:0051205">
    <property type="term" value="P:protein insertion into membrane"/>
    <property type="evidence" value="ECO:0007669"/>
    <property type="project" value="TreeGrafter"/>
</dbReference>
<feature type="transmembrane region" description="Helical" evidence="11">
    <location>
        <begin position="20"/>
        <end position="45"/>
    </location>
</feature>
<evidence type="ECO:0000256" key="11">
    <source>
        <dbReference type="SAM" id="Phobius"/>
    </source>
</evidence>
<keyword evidence="2" id="KW-0813">Transport</keyword>
<dbReference type="PANTHER" id="PTHR12428">
    <property type="entry name" value="OXA1"/>
    <property type="match status" value="1"/>
</dbReference>
<feature type="transmembrane region" description="Helical" evidence="11">
    <location>
        <begin position="308"/>
        <end position="333"/>
    </location>
</feature>
<evidence type="ECO:0000256" key="4">
    <source>
        <dbReference type="ARBA" id="ARBA00022692"/>
    </source>
</evidence>
<evidence type="ECO:0000259" key="12">
    <source>
        <dbReference type="Pfam" id="PF02096"/>
    </source>
</evidence>
<evidence type="ECO:0000256" key="2">
    <source>
        <dbReference type="ARBA" id="ARBA00022448"/>
    </source>
</evidence>
<name>A0A1E5QN19_9CYAN</name>
<protein>
    <submittedName>
        <fullName evidence="13">Membrane protein insertase YidC</fullName>
    </submittedName>
</protein>
<dbReference type="GO" id="GO:0015031">
    <property type="term" value="P:protein transport"/>
    <property type="evidence" value="ECO:0007669"/>
    <property type="project" value="UniProtKB-KW"/>
</dbReference>
<evidence type="ECO:0000256" key="7">
    <source>
        <dbReference type="ARBA" id="ARBA00023136"/>
    </source>
</evidence>
<comment type="caution">
    <text evidence="13">The sequence shown here is derived from an EMBL/GenBank/DDBJ whole genome shotgun (WGS) entry which is preliminary data.</text>
</comment>
<keyword evidence="8" id="KW-0143">Chaperone</keyword>
<evidence type="ECO:0000313" key="13">
    <source>
        <dbReference type="EMBL" id="OEJ75994.1"/>
    </source>
</evidence>
<dbReference type="InterPro" id="IPR028055">
    <property type="entry name" value="YidC/Oxa/ALB_C"/>
</dbReference>
<comment type="subcellular location">
    <subcellularLocation>
        <location evidence="1">Cell inner membrane</location>
        <topology evidence="1">Multi-pass membrane protein</topology>
    </subcellularLocation>
    <subcellularLocation>
        <location evidence="9">Membrane</location>
        <topology evidence="9">Multi-pass membrane protein</topology>
    </subcellularLocation>
</comment>
<reference evidence="13" key="1">
    <citation type="submission" date="2016-09" db="EMBL/GenBank/DDBJ databases">
        <title>Draft genome of thermotolerant cyanobacterium Desertifilum sp. strain IPPAS B-1220.</title>
        <authorList>
            <person name="Sinetova M.A."/>
            <person name="Bolakhan K."/>
            <person name="Zayadan B.K."/>
            <person name="Mironov K.S."/>
            <person name="Ustinova V."/>
            <person name="Kupriyanova E.V."/>
            <person name="Sidorov R.A."/>
            <person name="Skrypnik A.N."/>
            <person name="Gogoleva N.E."/>
            <person name="Gogolev Y.V."/>
            <person name="Los D.A."/>
        </authorList>
    </citation>
    <scope>NUCLEOTIDE SEQUENCE [LARGE SCALE GENOMIC DNA]</scope>
    <source>
        <strain evidence="13">IPPAS B-1220</strain>
    </source>
</reference>
<evidence type="ECO:0000256" key="5">
    <source>
        <dbReference type="ARBA" id="ARBA00022927"/>
    </source>
</evidence>
<evidence type="ECO:0000256" key="3">
    <source>
        <dbReference type="ARBA" id="ARBA00022475"/>
    </source>
</evidence>
<organism evidence="13">
    <name type="scientific">Desertifilum tharense IPPAS B-1220</name>
    <dbReference type="NCBI Taxonomy" id="1781255"/>
    <lineage>
        <taxon>Bacteria</taxon>
        <taxon>Bacillati</taxon>
        <taxon>Cyanobacteriota</taxon>
        <taxon>Cyanophyceae</taxon>
        <taxon>Desertifilales</taxon>
        <taxon>Desertifilaceae</taxon>
        <taxon>Desertifilum</taxon>
    </lineage>
</organism>
<evidence type="ECO:0000256" key="9">
    <source>
        <dbReference type="RuleBase" id="RU003945"/>
    </source>
</evidence>
<keyword evidence="5" id="KW-0653">Protein transport</keyword>
<dbReference type="GO" id="GO:0005886">
    <property type="term" value="C:plasma membrane"/>
    <property type="evidence" value="ECO:0007669"/>
    <property type="project" value="UniProtKB-SubCell"/>
</dbReference>
<dbReference type="STRING" id="1781255.BH720_06870"/>
<keyword evidence="6 11" id="KW-1133">Transmembrane helix</keyword>
<evidence type="ECO:0000256" key="10">
    <source>
        <dbReference type="SAM" id="MobiDB-lite"/>
    </source>
</evidence>
<keyword evidence="3" id="KW-1003">Cell membrane</keyword>